<feature type="compositionally biased region" description="Basic and acidic residues" evidence="10">
    <location>
        <begin position="12"/>
        <end position="25"/>
    </location>
</feature>
<evidence type="ECO:0000256" key="8">
    <source>
        <dbReference type="ARBA" id="ARBA00047899"/>
    </source>
</evidence>
<feature type="region of interest" description="Disordered" evidence="10">
    <location>
        <begin position="593"/>
        <end position="616"/>
    </location>
</feature>
<evidence type="ECO:0000313" key="12">
    <source>
        <dbReference type="EMBL" id="MDI1492151.1"/>
    </source>
</evidence>
<dbReference type="GO" id="GO:0044773">
    <property type="term" value="P:mitotic DNA damage checkpoint signaling"/>
    <property type="evidence" value="ECO:0007669"/>
    <property type="project" value="TreeGrafter"/>
</dbReference>
<dbReference type="Gene3D" id="1.10.510.10">
    <property type="entry name" value="Transferase(Phosphotransferase) domain 1"/>
    <property type="match status" value="1"/>
</dbReference>
<comment type="caution">
    <text evidence="12">The sequence shown here is derived from an EMBL/GenBank/DDBJ whole genome shotgun (WGS) entry which is preliminary data.</text>
</comment>
<comment type="function">
    <text evidence="1">Component of the EKC/KEOPS complex that is required for the formation of a threonylcarbamoyl group on adenosine at position 37 (t(6)A37) in tRNAs that read codons beginning with adenine. The complex is probably involved in the transfer of the threonylcarbamoyl moiety of threonylcarbamoyl-AMP (TC-AMP) to the N6 group of A37. BUD32 has ATPase activity in the context of the EKC/KEOPS complex and likely plays a supporting role to the catalytic subunit KAE1. The EKC/KEOPS complex also promotes both telomere uncapping and telomere elongation. The complex is required for efficient recruitment of transcriptional coactivators.</text>
</comment>
<dbReference type="PROSITE" id="PS00109">
    <property type="entry name" value="PROTEIN_KINASE_TYR"/>
    <property type="match status" value="1"/>
</dbReference>
<dbReference type="PROSITE" id="PS50011">
    <property type="entry name" value="PROTEIN_KINASE_DOM"/>
    <property type="match status" value="1"/>
</dbReference>
<feature type="compositionally biased region" description="Polar residues" evidence="10">
    <location>
        <begin position="26"/>
        <end position="37"/>
    </location>
</feature>
<evidence type="ECO:0000256" key="7">
    <source>
        <dbReference type="ARBA" id="ARBA00033194"/>
    </source>
</evidence>
<dbReference type="EC" id="2.7.11.1" evidence="3"/>
<dbReference type="PANTHER" id="PTHR44167">
    <property type="entry name" value="OVARIAN-SPECIFIC SERINE/THREONINE-PROTEIN KINASE LOK-RELATED"/>
    <property type="match status" value="1"/>
</dbReference>
<dbReference type="InterPro" id="IPR000719">
    <property type="entry name" value="Prot_kinase_dom"/>
</dbReference>
<gene>
    <name evidence="12" type="primary">gsk3_2</name>
    <name evidence="12" type="ORF">OHK93_003363</name>
</gene>
<dbReference type="Gene3D" id="3.30.200.20">
    <property type="entry name" value="Phosphorylase Kinase, domain 1"/>
    <property type="match status" value="1"/>
</dbReference>
<accession>A0AA43TUL7</accession>
<dbReference type="GO" id="GO:0005634">
    <property type="term" value="C:nucleus"/>
    <property type="evidence" value="ECO:0007669"/>
    <property type="project" value="TreeGrafter"/>
</dbReference>
<feature type="compositionally biased region" description="Low complexity" evidence="10">
    <location>
        <begin position="1"/>
        <end position="11"/>
    </location>
</feature>
<evidence type="ECO:0000256" key="1">
    <source>
        <dbReference type="ARBA" id="ARBA00003747"/>
    </source>
</evidence>
<dbReference type="Proteomes" id="UP001161017">
    <property type="component" value="Unassembled WGS sequence"/>
</dbReference>
<dbReference type="GO" id="GO:0004674">
    <property type="term" value="F:protein serine/threonine kinase activity"/>
    <property type="evidence" value="ECO:0007669"/>
    <property type="project" value="UniProtKB-EC"/>
</dbReference>
<dbReference type="GO" id="GO:0005524">
    <property type="term" value="F:ATP binding"/>
    <property type="evidence" value="ECO:0007669"/>
    <property type="project" value="InterPro"/>
</dbReference>
<evidence type="ECO:0000256" key="5">
    <source>
        <dbReference type="ARBA" id="ARBA00019973"/>
    </source>
</evidence>
<dbReference type="EMBL" id="JAPUFD010000017">
    <property type="protein sequence ID" value="MDI1492151.1"/>
    <property type="molecule type" value="Genomic_DNA"/>
</dbReference>
<keyword evidence="13" id="KW-1185">Reference proteome</keyword>
<dbReference type="CDD" id="cd00180">
    <property type="entry name" value="PKc"/>
    <property type="match status" value="1"/>
</dbReference>
<reference evidence="12" key="1">
    <citation type="journal article" date="2023" name="Genome Biol. Evol.">
        <title>First Whole Genome Sequence and Flow Cytometry Genome Size Data for the Lichen-Forming Fungus Ramalina farinacea (Ascomycota).</title>
        <authorList>
            <person name="Llewellyn T."/>
            <person name="Mian S."/>
            <person name="Hill R."/>
            <person name="Leitch I.J."/>
            <person name="Gaya E."/>
        </authorList>
    </citation>
    <scope>NUCLEOTIDE SEQUENCE</scope>
    <source>
        <strain evidence="12">LIQ254RAFAR</strain>
    </source>
</reference>
<feature type="region of interest" description="Disordered" evidence="10">
    <location>
        <begin position="1"/>
        <end position="76"/>
    </location>
</feature>
<feature type="domain" description="Protein kinase" evidence="11">
    <location>
        <begin position="315"/>
        <end position="583"/>
    </location>
</feature>
<evidence type="ECO:0000259" key="11">
    <source>
        <dbReference type="PROSITE" id="PS50011"/>
    </source>
</evidence>
<dbReference type="InterPro" id="IPR011009">
    <property type="entry name" value="Kinase-like_dom_sf"/>
</dbReference>
<protein>
    <recommendedName>
        <fullName evidence="5">EKC/KEOPS complex subunit BUD32</fullName>
        <ecNumber evidence="3">2.7.11.1</ecNumber>
    </recommendedName>
    <alternativeName>
        <fullName evidence="6 7">Atypical Serine/threonine protein kinase BUD32</fullName>
    </alternativeName>
    <alternativeName>
        <fullName evidence="4">EKC/KEOPS complex subunit bud32</fullName>
    </alternativeName>
</protein>
<evidence type="ECO:0000256" key="4">
    <source>
        <dbReference type="ARBA" id="ARBA00013948"/>
    </source>
</evidence>
<feature type="compositionally biased region" description="Polar residues" evidence="10">
    <location>
        <begin position="45"/>
        <end position="61"/>
    </location>
</feature>
<comment type="subunit">
    <text evidence="2">Component of the EKC/KEOPS complex composed of at least BUD32, CGI121, GON7, KAE1 and PCC1; the whole complex dimerizes.</text>
</comment>
<dbReference type="PANTHER" id="PTHR44167:SF24">
    <property type="entry name" value="SERINE_THREONINE-PROTEIN KINASE CHK2"/>
    <property type="match status" value="1"/>
</dbReference>
<dbReference type="AlphaFoldDB" id="A0AA43TUL7"/>
<sequence length="616" mass="69577">MNGGNEETGTGDTERMTTQERHDLESQMNKRSPSGTQAPPPEVTSHVQSWKQSPSLSNAPKQNVPPRAPQHQPPSKEELSAWMLNDILRIVPKNLAARRAMHGLLDRRRSGTLSDHHTTYLTMVGRSPAEKKRLRVQIREGDSEGEEGIEENEELLNDGYFRIGLDCQRVSVGLKWTVGRGGQSAKQDHRNVDVLLAPPDSAMARPTQLGSNHIVIDLDPGCGAWKIVAREGITFEDKELQRQQQHALYRPKTTFEVNRMLFQIQFAISDRQGELRYLACRDQVIQSGLHDASMKALVTNISGIPFESDLLLPTIVFRHGIGAGSFNSCYEGFDPTTGHARVAKWIEIKKEEERQHKLPEVMALHRLGSKPGIVKVYGIYNSLNGNPLSRDPTESPLPLNLWIVMEKGMDFRAAPWDQSLLRKWRNRVWLAKRLLMGLKEIHAQGFMHRDITRQNVLLHYPPLDATLCDFGKVFKGDVATEFSICGANLCPPEITQYQYRPYKRSVDIFLLGQVFAMTWFPEAFATGDNHKVFLRTHLDYGWITKRLFQMGKTNGLADLILSMIQWKPEDRITAAQALRHWCFDAVDGPADEGHLGHGQKRPAEMNEPAEASKGGR</sequence>
<dbReference type="SUPFAM" id="SSF56112">
    <property type="entry name" value="Protein kinase-like (PK-like)"/>
    <property type="match status" value="1"/>
</dbReference>
<evidence type="ECO:0000256" key="10">
    <source>
        <dbReference type="SAM" id="MobiDB-lite"/>
    </source>
</evidence>
<evidence type="ECO:0000256" key="3">
    <source>
        <dbReference type="ARBA" id="ARBA00012513"/>
    </source>
</evidence>
<keyword evidence="12" id="KW-0418">Kinase</keyword>
<evidence type="ECO:0000256" key="9">
    <source>
        <dbReference type="ARBA" id="ARBA00048679"/>
    </source>
</evidence>
<dbReference type="Pfam" id="PF00069">
    <property type="entry name" value="Pkinase"/>
    <property type="match status" value="1"/>
</dbReference>
<evidence type="ECO:0000313" key="13">
    <source>
        <dbReference type="Proteomes" id="UP001161017"/>
    </source>
</evidence>
<evidence type="ECO:0000256" key="6">
    <source>
        <dbReference type="ARBA" id="ARBA00030980"/>
    </source>
</evidence>
<dbReference type="SMART" id="SM00220">
    <property type="entry name" value="S_TKc"/>
    <property type="match status" value="1"/>
</dbReference>
<comment type="catalytic activity">
    <reaction evidence="9">
        <text>L-seryl-[protein] + ATP = O-phospho-L-seryl-[protein] + ADP + H(+)</text>
        <dbReference type="Rhea" id="RHEA:17989"/>
        <dbReference type="Rhea" id="RHEA-COMP:9863"/>
        <dbReference type="Rhea" id="RHEA-COMP:11604"/>
        <dbReference type="ChEBI" id="CHEBI:15378"/>
        <dbReference type="ChEBI" id="CHEBI:29999"/>
        <dbReference type="ChEBI" id="CHEBI:30616"/>
        <dbReference type="ChEBI" id="CHEBI:83421"/>
        <dbReference type="ChEBI" id="CHEBI:456216"/>
        <dbReference type="EC" id="2.7.11.1"/>
    </reaction>
</comment>
<organism evidence="12 13">
    <name type="scientific">Ramalina farinacea</name>
    <dbReference type="NCBI Taxonomy" id="258253"/>
    <lineage>
        <taxon>Eukaryota</taxon>
        <taxon>Fungi</taxon>
        <taxon>Dikarya</taxon>
        <taxon>Ascomycota</taxon>
        <taxon>Pezizomycotina</taxon>
        <taxon>Lecanoromycetes</taxon>
        <taxon>OSLEUM clade</taxon>
        <taxon>Lecanoromycetidae</taxon>
        <taxon>Lecanorales</taxon>
        <taxon>Lecanorineae</taxon>
        <taxon>Ramalinaceae</taxon>
        <taxon>Ramalina</taxon>
    </lineage>
</organism>
<proteinExistence type="predicted"/>
<name>A0AA43TUL7_9LECA</name>
<keyword evidence="12" id="KW-0808">Transferase</keyword>
<evidence type="ECO:0000256" key="2">
    <source>
        <dbReference type="ARBA" id="ARBA00011534"/>
    </source>
</evidence>
<dbReference type="InterPro" id="IPR008266">
    <property type="entry name" value="Tyr_kinase_AS"/>
</dbReference>
<comment type="catalytic activity">
    <reaction evidence="8">
        <text>L-threonyl-[protein] + ATP = O-phospho-L-threonyl-[protein] + ADP + H(+)</text>
        <dbReference type="Rhea" id="RHEA:46608"/>
        <dbReference type="Rhea" id="RHEA-COMP:11060"/>
        <dbReference type="Rhea" id="RHEA-COMP:11605"/>
        <dbReference type="ChEBI" id="CHEBI:15378"/>
        <dbReference type="ChEBI" id="CHEBI:30013"/>
        <dbReference type="ChEBI" id="CHEBI:30616"/>
        <dbReference type="ChEBI" id="CHEBI:61977"/>
        <dbReference type="ChEBI" id="CHEBI:456216"/>
        <dbReference type="EC" id="2.7.11.1"/>
    </reaction>
</comment>